<evidence type="ECO:0000259" key="2">
    <source>
        <dbReference type="Pfam" id="PF20661"/>
    </source>
</evidence>
<reference evidence="3 4" key="1">
    <citation type="submission" date="2018-09" db="EMBL/GenBank/DDBJ databases">
        <title>Alcanivorax profundi sp. nov., isolated from 1000 m-depth seawater of the Mariana Trench.</title>
        <authorList>
            <person name="Liu J."/>
        </authorList>
    </citation>
    <scope>NUCLEOTIDE SEQUENCE [LARGE SCALE GENOMIC DNA]</scope>
    <source>
        <strain evidence="3 4">MTEO17</strain>
    </source>
</reference>
<name>A0A418XWQ5_9GAMM</name>
<accession>A0A418XWQ5</accession>
<dbReference type="AlphaFoldDB" id="A0A418XWQ5"/>
<comment type="caution">
    <text evidence="3">The sequence shown here is derived from an EMBL/GenBank/DDBJ whole genome shotgun (WGS) entry which is preliminary data.</text>
</comment>
<dbReference type="OrthoDB" id="6077921at2"/>
<dbReference type="Pfam" id="PF20661">
    <property type="entry name" value="SutA-RBD"/>
    <property type="match status" value="1"/>
</dbReference>
<dbReference type="RefSeq" id="WP_031227189.1">
    <property type="nucleotide sequence ID" value="NZ_CAXGPP010000002.1"/>
</dbReference>
<sequence>MKVRNSKEIQRHRLERDMQRFLAEGGSIQEVASGVSGADPISGKGHQTVLFNGPKEPRRTDLTQVAATIDSRKEARKHKPKRQRLAPRPRRKLVYDDFGEPLRWVWQEN</sequence>
<keyword evidence="4" id="KW-1185">Reference proteome</keyword>
<protein>
    <recommendedName>
        <fullName evidence="2">Transcriptional regulator SutA RNAP-binding domain-containing protein</fullName>
    </recommendedName>
</protein>
<dbReference type="Proteomes" id="UP000283734">
    <property type="component" value="Unassembled WGS sequence"/>
</dbReference>
<feature type="region of interest" description="Disordered" evidence="1">
    <location>
        <begin position="70"/>
        <end position="91"/>
    </location>
</feature>
<evidence type="ECO:0000256" key="1">
    <source>
        <dbReference type="SAM" id="MobiDB-lite"/>
    </source>
</evidence>
<evidence type="ECO:0000313" key="4">
    <source>
        <dbReference type="Proteomes" id="UP000283734"/>
    </source>
</evidence>
<gene>
    <name evidence="3" type="ORF">D4A39_11025</name>
</gene>
<evidence type="ECO:0000313" key="3">
    <source>
        <dbReference type="EMBL" id="RJG17258.1"/>
    </source>
</evidence>
<proteinExistence type="predicted"/>
<feature type="domain" description="Transcriptional regulator SutA RNAP-binding" evidence="2">
    <location>
        <begin position="7"/>
        <end position="37"/>
    </location>
</feature>
<organism evidence="3 4">
    <name type="scientific">Alcanivorax profundi</name>
    <dbReference type="NCBI Taxonomy" id="2338368"/>
    <lineage>
        <taxon>Bacteria</taxon>
        <taxon>Pseudomonadati</taxon>
        <taxon>Pseudomonadota</taxon>
        <taxon>Gammaproteobacteria</taxon>
        <taxon>Oceanospirillales</taxon>
        <taxon>Alcanivoracaceae</taxon>
        <taxon>Alcanivorax</taxon>
    </lineage>
</organism>
<feature type="compositionally biased region" description="Basic residues" evidence="1">
    <location>
        <begin position="74"/>
        <end position="91"/>
    </location>
</feature>
<dbReference type="InterPro" id="IPR049191">
    <property type="entry name" value="SutA_RBD"/>
</dbReference>
<dbReference type="EMBL" id="QYYA01000003">
    <property type="protein sequence ID" value="RJG17258.1"/>
    <property type="molecule type" value="Genomic_DNA"/>
</dbReference>